<accession>A0A109BD47</accession>
<evidence type="ECO:0000313" key="2">
    <source>
        <dbReference type="Proteomes" id="UP000059074"/>
    </source>
</evidence>
<protein>
    <submittedName>
        <fullName evidence="1">Uncharacterized protein</fullName>
    </submittedName>
</protein>
<dbReference type="AlphaFoldDB" id="A0A109BD47"/>
<sequence length="145" mass="15625">MAELGAARVRYDDARWQANERSGRIDFTPLDTAKPRLDPVELRVLGDAATCSDLARQAFETGHYETRSLEPKPVSIGGKTGQRFDAHTGCRNATPRGVVICVKVAGHAYLLQALNPGCEGRNLFSGIDPLEEIAGGISFAANDAR</sequence>
<dbReference type="PATRIC" id="fig|121290.4.peg.1475"/>
<dbReference type="EMBL" id="LMTR01000074">
    <property type="protein sequence ID" value="KWT66017.1"/>
    <property type="molecule type" value="Genomic_DNA"/>
</dbReference>
<dbReference type="Proteomes" id="UP000059074">
    <property type="component" value="Unassembled WGS sequence"/>
</dbReference>
<evidence type="ECO:0000313" key="1">
    <source>
        <dbReference type="EMBL" id="KWT66017.1"/>
    </source>
</evidence>
<organism evidence="1 2">
    <name type="scientific">Hyphomicrobium sulfonivorans</name>
    <dbReference type="NCBI Taxonomy" id="121290"/>
    <lineage>
        <taxon>Bacteria</taxon>
        <taxon>Pseudomonadati</taxon>
        <taxon>Pseudomonadota</taxon>
        <taxon>Alphaproteobacteria</taxon>
        <taxon>Hyphomicrobiales</taxon>
        <taxon>Hyphomicrobiaceae</taxon>
        <taxon>Hyphomicrobium</taxon>
    </lineage>
</organism>
<name>A0A109BD47_HYPSL</name>
<gene>
    <name evidence="1" type="ORF">APY04_2604</name>
</gene>
<keyword evidence="2" id="KW-1185">Reference proteome</keyword>
<comment type="caution">
    <text evidence="1">The sequence shown here is derived from an EMBL/GenBank/DDBJ whole genome shotgun (WGS) entry which is preliminary data.</text>
</comment>
<reference evidence="1 2" key="1">
    <citation type="submission" date="2015-10" db="EMBL/GenBank/DDBJ databases">
        <title>Transcriptomic analysis of a linuron degrading triple-species bacterial consortium.</title>
        <authorList>
            <person name="Albers P."/>
        </authorList>
    </citation>
    <scope>NUCLEOTIDE SEQUENCE [LARGE SCALE GENOMIC DNA]</scope>
    <source>
        <strain evidence="1 2">WDL6</strain>
    </source>
</reference>
<proteinExistence type="predicted"/>